<accession>A0A3P4B357</accession>
<sequence length="84" mass="9314">MITAEKIDWSLRWKQEGLEAGREEGRRKGLQEGKAGLLEQLLARRFGPLPLAVRERLAGASDGELDSWALNVLDAASLEEVFHG</sequence>
<evidence type="ECO:0000313" key="2">
    <source>
        <dbReference type="EMBL" id="VCU70492.1"/>
    </source>
</evidence>
<proteinExistence type="predicted"/>
<keyword evidence="3" id="KW-1185">Reference proteome</keyword>
<organism evidence="2 3">
    <name type="scientific">Pigmentiphaga humi</name>
    <dbReference type="NCBI Taxonomy" id="2478468"/>
    <lineage>
        <taxon>Bacteria</taxon>
        <taxon>Pseudomonadati</taxon>
        <taxon>Pseudomonadota</taxon>
        <taxon>Betaproteobacteria</taxon>
        <taxon>Burkholderiales</taxon>
        <taxon>Alcaligenaceae</taxon>
        <taxon>Pigmentiphaga</taxon>
    </lineage>
</organism>
<protein>
    <recommendedName>
        <fullName evidence="1">DUF4351 domain-containing protein</fullName>
    </recommendedName>
</protein>
<dbReference type="AlphaFoldDB" id="A0A3P4B357"/>
<dbReference type="PANTHER" id="PTHR35586:SF1">
    <property type="entry name" value="SLL1691 PROTEIN"/>
    <property type="match status" value="1"/>
</dbReference>
<reference evidence="2 3" key="1">
    <citation type="submission" date="2018-10" db="EMBL/GenBank/DDBJ databases">
        <authorList>
            <person name="Criscuolo A."/>
        </authorList>
    </citation>
    <scope>NUCLEOTIDE SEQUENCE [LARGE SCALE GENOMIC DNA]</scope>
    <source>
        <strain evidence="2">DnA1</strain>
    </source>
</reference>
<dbReference type="OrthoDB" id="8626097at2"/>
<gene>
    <name evidence="2" type="ORF">PIGHUM_02564</name>
</gene>
<dbReference type="InterPro" id="IPR025587">
    <property type="entry name" value="DUF4351"/>
</dbReference>
<feature type="domain" description="DUF4351" evidence="1">
    <location>
        <begin position="28"/>
        <end position="80"/>
    </location>
</feature>
<name>A0A3P4B357_9BURK</name>
<dbReference type="PANTHER" id="PTHR35586">
    <property type="entry name" value="SLL1691 PROTEIN"/>
    <property type="match status" value="1"/>
</dbReference>
<evidence type="ECO:0000313" key="3">
    <source>
        <dbReference type="Proteomes" id="UP000277294"/>
    </source>
</evidence>
<evidence type="ECO:0000259" key="1">
    <source>
        <dbReference type="Pfam" id="PF14261"/>
    </source>
</evidence>
<dbReference type="EMBL" id="UWPJ01000020">
    <property type="protein sequence ID" value="VCU70492.1"/>
    <property type="molecule type" value="Genomic_DNA"/>
</dbReference>
<dbReference type="Pfam" id="PF14261">
    <property type="entry name" value="DUF4351"/>
    <property type="match status" value="1"/>
</dbReference>
<dbReference type="Proteomes" id="UP000277294">
    <property type="component" value="Unassembled WGS sequence"/>
</dbReference>